<evidence type="ECO:0000313" key="2">
    <source>
        <dbReference type="Proteomes" id="UP001059934"/>
    </source>
</evidence>
<keyword evidence="2" id="KW-1185">Reference proteome</keyword>
<dbReference type="Proteomes" id="UP001059934">
    <property type="component" value="Chromosome"/>
</dbReference>
<dbReference type="Pfam" id="PF12101">
    <property type="entry name" value="DUF3577"/>
    <property type="match status" value="1"/>
</dbReference>
<proteinExistence type="predicted"/>
<reference evidence="1" key="1">
    <citation type="submission" date="2022-08" db="EMBL/GenBank/DDBJ databases">
        <title>Catabolic pathway analysis in culturable SAR92 clade bacteria reveals their overlooked roles in DMSP degradation in coastal seas.</title>
        <authorList>
            <person name="He X."/>
            <person name="Zhang X."/>
            <person name="Zhang Y."/>
        </authorList>
    </citation>
    <scope>NUCLEOTIDE SEQUENCE</scope>
    <source>
        <strain evidence="1">H455</strain>
    </source>
</reference>
<dbReference type="EMBL" id="CP103416">
    <property type="protein sequence ID" value="UVW35797.1"/>
    <property type="molecule type" value="Genomic_DNA"/>
</dbReference>
<sequence length="161" mass="17824">MSQPAKQATKTSENTTAPAEEVRYFNEYASGIGYLNGVREFGAEGKPSRHAVQVAVIQGPENDVHYEYHDLIIASETVLKVVLEHREAIDNEDVKVIVRFKMANPRAKPFIYKQGKHAGELGATIGGFLTRILSLKINGEQVYEDTRTFDNQDTSAQAVNG</sequence>
<organism evidence="1 2">
    <name type="scientific">SAR92 clade bacterium H455</name>
    <dbReference type="NCBI Taxonomy" id="2974818"/>
    <lineage>
        <taxon>Bacteria</taxon>
        <taxon>Pseudomonadati</taxon>
        <taxon>Pseudomonadota</taxon>
        <taxon>Gammaproteobacteria</taxon>
        <taxon>Cellvibrionales</taxon>
        <taxon>Porticoccaceae</taxon>
        <taxon>SAR92 clade</taxon>
    </lineage>
</organism>
<dbReference type="InterPro" id="IPR021960">
    <property type="entry name" value="DUF3577"/>
</dbReference>
<name>A0ABY5TPM9_9GAMM</name>
<gene>
    <name evidence="1" type="ORF">NYF23_04080</name>
</gene>
<protein>
    <submittedName>
        <fullName evidence="1">DUF3577 domain-containing protein</fullName>
    </submittedName>
</protein>
<accession>A0ABY5TPM9</accession>
<evidence type="ECO:0000313" key="1">
    <source>
        <dbReference type="EMBL" id="UVW35797.1"/>
    </source>
</evidence>